<dbReference type="AlphaFoldDB" id="A0A068VIH3"/>
<evidence type="ECO:0000259" key="2">
    <source>
        <dbReference type="Pfam" id="PF25019"/>
    </source>
</evidence>
<sequence length="400" mass="45970">MGGLGKTVLAKSVCNNTKIDENFGIKSWVFVAREIKIVELFKLILELLTRTKVEVDEYAEREGNCKRVPKELEAIKKQNLRRCDGLPLVAKLFGGLLLNNGKERWQYIVGEKNDCGIEELGTLKYLKELLEIRNLGLVKGKEAAKQAKLFEKPDLSSLAFKWKSGDRESDNCEKDVLEGLQPHQNLQTLEIRHFMSTKFPQCLINLSKLVELRIQFCKKCSELPSLGQLPSLKCLYLTKLDDIRYVGNEFYGSSTRRQKFFPPLKELWVEYMRNLVEWKDADQLRSKIVECPKLIPYRFNGFAFATSLRTLRIGPFFSMDDFDWSSLVSASTFHELYFQGLPHMNSLPHQLQYLTTLNSLKLDNFGGIEVLPDWIGNLVSLETLELLFCEKLQSLPSEAP</sequence>
<dbReference type="EMBL" id="HG740266">
    <property type="protein sequence ID" value="CDP20412.1"/>
    <property type="molecule type" value="Genomic_DNA"/>
</dbReference>
<proteinExistence type="predicted"/>
<dbReference type="Gene3D" id="3.80.10.10">
    <property type="entry name" value="Ribonuclease Inhibitor"/>
    <property type="match status" value="2"/>
</dbReference>
<dbReference type="SUPFAM" id="SSF52540">
    <property type="entry name" value="P-loop containing nucleoside triphosphate hydrolases"/>
    <property type="match status" value="1"/>
</dbReference>
<dbReference type="GO" id="GO:0043531">
    <property type="term" value="F:ADP binding"/>
    <property type="evidence" value="ECO:0007669"/>
    <property type="project" value="InterPro"/>
</dbReference>
<dbReference type="Proteomes" id="UP000295252">
    <property type="component" value="Unassembled WGS sequence"/>
</dbReference>
<dbReference type="Pfam" id="PF25019">
    <property type="entry name" value="LRR_R13L1-DRL21"/>
    <property type="match status" value="1"/>
</dbReference>
<dbReference type="PANTHER" id="PTHR47186">
    <property type="entry name" value="LEUCINE-RICH REPEAT-CONTAINING PROTEIN 57"/>
    <property type="match status" value="1"/>
</dbReference>
<feature type="domain" description="NB-ARC" evidence="1">
    <location>
        <begin position="1"/>
        <end position="64"/>
    </location>
</feature>
<dbReference type="InterPro" id="IPR027417">
    <property type="entry name" value="P-loop_NTPase"/>
</dbReference>
<gene>
    <name evidence="3" type="ORF">GSCOC_T00003327001</name>
</gene>
<feature type="domain" description="R13L1/DRL21-like LRR repeat region" evidence="2">
    <location>
        <begin position="117"/>
        <end position="239"/>
    </location>
</feature>
<evidence type="ECO:0000313" key="4">
    <source>
        <dbReference type="Proteomes" id="UP000295252"/>
    </source>
</evidence>
<evidence type="ECO:0000259" key="1">
    <source>
        <dbReference type="Pfam" id="PF00931"/>
    </source>
</evidence>
<evidence type="ECO:0000313" key="3">
    <source>
        <dbReference type="EMBL" id="CDP20412.1"/>
    </source>
</evidence>
<dbReference type="OMA" id="EREGNCK"/>
<dbReference type="InParanoid" id="A0A068VIH3"/>
<dbReference type="InterPro" id="IPR056789">
    <property type="entry name" value="LRR_R13L1-DRL21"/>
</dbReference>
<dbReference type="PhylomeDB" id="A0A068VIH3"/>
<dbReference type="PANTHER" id="PTHR47186:SF3">
    <property type="entry name" value="OS09G0267800 PROTEIN"/>
    <property type="match status" value="1"/>
</dbReference>
<organism evidence="3 4">
    <name type="scientific">Coffea canephora</name>
    <name type="common">Robusta coffee</name>
    <dbReference type="NCBI Taxonomy" id="49390"/>
    <lineage>
        <taxon>Eukaryota</taxon>
        <taxon>Viridiplantae</taxon>
        <taxon>Streptophyta</taxon>
        <taxon>Embryophyta</taxon>
        <taxon>Tracheophyta</taxon>
        <taxon>Spermatophyta</taxon>
        <taxon>Magnoliopsida</taxon>
        <taxon>eudicotyledons</taxon>
        <taxon>Gunneridae</taxon>
        <taxon>Pentapetalae</taxon>
        <taxon>asterids</taxon>
        <taxon>lamiids</taxon>
        <taxon>Gentianales</taxon>
        <taxon>Rubiaceae</taxon>
        <taxon>Ixoroideae</taxon>
        <taxon>Gardenieae complex</taxon>
        <taxon>Bertiereae - Coffeeae clade</taxon>
        <taxon>Coffeeae</taxon>
        <taxon>Coffea</taxon>
    </lineage>
</organism>
<dbReference type="Pfam" id="PF00931">
    <property type="entry name" value="NB-ARC"/>
    <property type="match status" value="1"/>
</dbReference>
<dbReference type="Gene3D" id="3.40.50.300">
    <property type="entry name" value="P-loop containing nucleotide triphosphate hydrolases"/>
    <property type="match status" value="1"/>
</dbReference>
<dbReference type="Gramene" id="CDP20412">
    <property type="protein sequence ID" value="CDP20412"/>
    <property type="gene ID" value="GSCOC_T00003327001"/>
</dbReference>
<dbReference type="InterPro" id="IPR002182">
    <property type="entry name" value="NB-ARC"/>
</dbReference>
<name>A0A068VIH3_COFCA</name>
<reference evidence="4" key="1">
    <citation type="journal article" date="2014" name="Science">
        <title>The coffee genome provides insight into the convergent evolution of caffeine biosynthesis.</title>
        <authorList>
            <person name="Denoeud F."/>
            <person name="Carretero-Paulet L."/>
            <person name="Dereeper A."/>
            <person name="Droc G."/>
            <person name="Guyot R."/>
            <person name="Pietrella M."/>
            <person name="Zheng C."/>
            <person name="Alberti A."/>
            <person name="Anthony F."/>
            <person name="Aprea G."/>
            <person name="Aury J.M."/>
            <person name="Bento P."/>
            <person name="Bernard M."/>
            <person name="Bocs S."/>
            <person name="Campa C."/>
            <person name="Cenci A."/>
            <person name="Combes M.C."/>
            <person name="Crouzillat D."/>
            <person name="Da Silva C."/>
            <person name="Daddiego L."/>
            <person name="De Bellis F."/>
            <person name="Dussert S."/>
            <person name="Garsmeur O."/>
            <person name="Gayraud T."/>
            <person name="Guignon V."/>
            <person name="Jahn K."/>
            <person name="Jamilloux V."/>
            <person name="Joet T."/>
            <person name="Labadie K."/>
            <person name="Lan T."/>
            <person name="Leclercq J."/>
            <person name="Lepelley M."/>
            <person name="Leroy T."/>
            <person name="Li L.T."/>
            <person name="Librado P."/>
            <person name="Lopez L."/>
            <person name="Munoz A."/>
            <person name="Noel B."/>
            <person name="Pallavicini A."/>
            <person name="Perrotta G."/>
            <person name="Poncet V."/>
            <person name="Pot D."/>
            <person name="Priyono X."/>
            <person name="Rigoreau M."/>
            <person name="Rouard M."/>
            <person name="Rozas J."/>
            <person name="Tranchant-Dubreuil C."/>
            <person name="VanBuren R."/>
            <person name="Zhang Q."/>
            <person name="Andrade A.C."/>
            <person name="Argout X."/>
            <person name="Bertrand B."/>
            <person name="de Kochko A."/>
            <person name="Graziosi G."/>
            <person name="Henry R.J."/>
            <person name="Jayarama X."/>
            <person name="Ming R."/>
            <person name="Nagai C."/>
            <person name="Rounsley S."/>
            <person name="Sankoff D."/>
            <person name="Giuliano G."/>
            <person name="Albert V.A."/>
            <person name="Wincker P."/>
            <person name="Lashermes P."/>
        </authorList>
    </citation>
    <scope>NUCLEOTIDE SEQUENCE [LARGE SCALE GENOMIC DNA]</scope>
    <source>
        <strain evidence="4">cv. DH200-94</strain>
    </source>
</reference>
<dbReference type="InterPro" id="IPR032675">
    <property type="entry name" value="LRR_dom_sf"/>
</dbReference>
<keyword evidence="4" id="KW-1185">Reference proteome</keyword>
<dbReference type="STRING" id="49390.A0A068VIH3"/>
<protein>
    <submittedName>
        <fullName evidence="3">DH200=94 genomic scaffold, scaffold_1182</fullName>
    </submittedName>
</protein>
<accession>A0A068VIH3</accession>
<dbReference type="SUPFAM" id="SSF52058">
    <property type="entry name" value="L domain-like"/>
    <property type="match status" value="1"/>
</dbReference>